<comment type="caution">
    <text evidence="2">The sequence shown here is derived from an EMBL/GenBank/DDBJ whole genome shotgun (WGS) entry which is preliminary data.</text>
</comment>
<dbReference type="EMBL" id="QGKV02001507">
    <property type="protein sequence ID" value="KAF3528523.1"/>
    <property type="molecule type" value="Genomic_DNA"/>
</dbReference>
<proteinExistence type="predicted"/>
<evidence type="ECO:0000256" key="1">
    <source>
        <dbReference type="SAM" id="MobiDB-lite"/>
    </source>
</evidence>
<evidence type="ECO:0000313" key="3">
    <source>
        <dbReference type="Proteomes" id="UP000266723"/>
    </source>
</evidence>
<feature type="region of interest" description="Disordered" evidence="1">
    <location>
        <begin position="1"/>
        <end position="42"/>
    </location>
</feature>
<organism evidence="2 3">
    <name type="scientific">Brassica cretica</name>
    <name type="common">Mustard</name>
    <dbReference type="NCBI Taxonomy" id="69181"/>
    <lineage>
        <taxon>Eukaryota</taxon>
        <taxon>Viridiplantae</taxon>
        <taxon>Streptophyta</taxon>
        <taxon>Embryophyta</taxon>
        <taxon>Tracheophyta</taxon>
        <taxon>Spermatophyta</taxon>
        <taxon>Magnoliopsida</taxon>
        <taxon>eudicotyledons</taxon>
        <taxon>Gunneridae</taxon>
        <taxon>Pentapetalae</taxon>
        <taxon>rosids</taxon>
        <taxon>malvids</taxon>
        <taxon>Brassicales</taxon>
        <taxon>Brassicaceae</taxon>
        <taxon>Brassiceae</taxon>
        <taxon>Brassica</taxon>
    </lineage>
</organism>
<reference evidence="2 3" key="1">
    <citation type="journal article" date="2020" name="BMC Genomics">
        <title>Intraspecific diversification of the crop wild relative Brassica cretica Lam. using demographic model selection.</title>
        <authorList>
            <person name="Kioukis A."/>
            <person name="Michalopoulou V.A."/>
            <person name="Briers L."/>
            <person name="Pirintsos S."/>
            <person name="Studholme D.J."/>
            <person name="Pavlidis P."/>
            <person name="Sarris P.F."/>
        </authorList>
    </citation>
    <scope>NUCLEOTIDE SEQUENCE [LARGE SCALE GENOMIC DNA]</scope>
    <source>
        <strain evidence="3">cv. PFS-1207/04</strain>
    </source>
</reference>
<feature type="compositionally biased region" description="Polar residues" evidence="1">
    <location>
        <begin position="14"/>
        <end position="28"/>
    </location>
</feature>
<feature type="compositionally biased region" description="Basic residues" evidence="1">
    <location>
        <begin position="1"/>
        <end position="11"/>
    </location>
</feature>
<protein>
    <submittedName>
        <fullName evidence="2">Uncharacterized protein</fullName>
    </submittedName>
</protein>
<gene>
    <name evidence="2" type="ORF">DY000_02040145</name>
</gene>
<accession>A0ABQ7B7T9</accession>
<name>A0ABQ7B7T9_BRACR</name>
<evidence type="ECO:0000313" key="2">
    <source>
        <dbReference type="EMBL" id="KAF3528523.1"/>
    </source>
</evidence>
<keyword evidence="3" id="KW-1185">Reference proteome</keyword>
<sequence>MPPRTKQKSVKTPKITSENNVPPSNHNAPASYPWPREGQEGQPINIDDPILLDFNCEGWDKESAKRYNSLLHIEILPTRFDADMDDVEDITPDEDVAYDLGPLDDDADDLTYRRWMADFQRKNNSLMKGILKAITGGCFGGQDDRTSAQEQTPHQLH</sequence>
<dbReference type="Proteomes" id="UP000266723">
    <property type="component" value="Unassembled WGS sequence"/>
</dbReference>